<reference evidence="3 4" key="1">
    <citation type="journal article" date="2018" name="Sci. Data">
        <title>The draft genome sequence of cork oak.</title>
        <authorList>
            <person name="Ramos A.M."/>
            <person name="Usie A."/>
            <person name="Barbosa P."/>
            <person name="Barros P.M."/>
            <person name="Capote T."/>
            <person name="Chaves I."/>
            <person name="Simoes F."/>
            <person name="Abreu I."/>
            <person name="Carrasquinho I."/>
            <person name="Faro C."/>
            <person name="Guimaraes J.B."/>
            <person name="Mendonca D."/>
            <person name="Nobrega F."/>
            <person name="Rodrigues L."/>
            <person name="Saibo N.J.M."/>
            <person name="Varela M.C."/>
            <person name="Egas C."/>
            <person name="Matos J."/>
            <person name="Miguel C.M."/>
            <person name="Oliveira M.M."/>
            <person name="Ricardo C.P."/>
            <person name="Goncalves S."/>
        </authorList>
    </citation>
    <scope>NUCLEOTIDE SEQUENCE [LARGE SCALE GENOMIC DNA]</scope>
    <source>
        <strain evidence="4">cv. HL8</strain>
    </source>
</reference>
<evidence type="ECO:0000313" key="4">
    <source>
        <dbReference type="Proteomes" id="UP000237347"/>
    </source>
</evidence>
<dbReference type="GO" id="GO:0043022">
    <property type="term" value="F:ribosome binding"/>
    <property type="evidence" value="ECO:0007669"/>
    <property type="project" value="InterPro"/>
</dbReference>
<dbReference type="GO" id="GO:0003743">
    <property type="term" value="F:translation initiation factor activity"/>
    <property type="evidence" value="ECO:0007669"/>
    <property type="project" value="UniProtKB-KW"/>
</dbReference>
<evidence type="ECO:0000256" key="1">
    <source>
        <dbReference type="ARBA" id="ARBA00022540"/>
    </source>
</evidence>
<protein>
    <submittedName>
        <fullName evidence="3">Eukaryotic translation initiation factor 6-2</fullName>
    </submittedName>
</protein>
<dbReference type="Proteomes" id="UP000237347">
    <property type="component" value="Unassembled WGS sequence"/>
</dbReference>
<accession>A0AAW0KQN1</accession>
<organism evidence="3 4">
    <name type="scientific">Quercus suber</name>
    <name type="common">Cork oak</name>
    <dbReference type="NCBI Taxonomy" id="58331"/>
    <lineage>
        <taxon>Eukaryota</taxon>
        <taxon>Viridiplantae</taxon>
        <taxon>Streptophyta</taxon>
        <taxon>Embryophyta</taxon>
        <taxon>Tracheophyta</taxon>
        <taxon>Spermatophyta</taxon>
        <taxon>Magnoliopsida</taxon>
        <taxon>eudicotyledons</taxon>
        <taxon>Gunneridae</taxon>
        <taxon>Pentapetalae</taxon>
        <taxon>rosids</taxon>
        <taxon>fabids</taxon>
        <taxon>Fagales</taxon>
        <taxon>Fagaceae</taxon>
        <taxon>Quercus</taxon>
    </lineage>
</organism>
<dbReference type="SMART" id="SM00654">
    <property type="entry name" value="eIF6"/>
    <property type="match status" value="1"/>
</dbReference>
<dbReference type="AlphaFoldDB" id="A0AAW0KQN1"/>
<dbReference type="EMBL" id="PKMF04000232">
    <property type="protein sequence ID" value="KAK7841848.1"/>
    <property type="molecule type" value="Genomic_DNA"/>
</dbReference>
<proteinExistence type="predicted"/>
<keyword evidence="4" id="KW-1185">Reference proteome</keyword>
<dbReference type="Gramene" id="rna-CFP56_65339-2">
    <property type="protein sequence ID" value="cds-POE55899.1"/>
    <property type="gene ID" value="gene-CFP56_65339"/>
</dbReference>
<gene>
    <name evidence="3" type="primary">EIF6-2_0</name>
    <name evidence="3" type="ORF">CFP56_014775</name>
</gene>
<comment type="caution">
    <text evidence="3">The sequence shown here is derived from an EMBL/GenBank/DDBJ whole genome shotgun (WGS) entry which is preliminary data.</text>
</comment>
<sequence length="139" mass="15296">MLSKVSTFNQELQHLRNSLPDQVVVQLTEERLNTLGNCIACNDHVAFVHTDLGRVHPHTSIEAMNEFATLLQVPVSAGTVNRGSEVIGAGLTVNDWTAICGWDTTATELNVIEAAFQLKQAQPSTFMNVMRKSLIESYV</sequence>
<dbReference type="PANTHER" id="PTHR10784">
    <property type="entry name" value="TRANSLATION INITIATION FACTOR 6"/>
    <property type="match status" value="1"/>
</dbReference>
<keyword evidence="2" id="KW-0648">Protein biosynthesis</keyword>
<dbReference type="Pfam" id="PF01912">
    <property type="entry name" value="eIF-6"/>
    <property type="match status" value="2"/>
</dbReference>
<dbReference type="GO" id="GO:0042256">
    <property type="term" value="P:cytosolic ribosome assembly"/>
    <property type="evidence" value="ECO:0007669"/>
    <property type="project" value="InterPro"/>
</dbReference>
<name>A0AAW0KQN1_QUESU</name>
<evidence type="ECO:0000313" key="3">
    <source>
        <dbReference type="EMBL" id="KAK7841848.1"/>
    </source>
</evidence>
<dbReference type="InterPro" id="IPR002769">
    <property type="entry name" value="eIF6"/>
</dbReference>
<keyword evidence="1 3" id="KW-0396">Initiation factor</keyword>
<dbReference type="SUPFAM" id="SSF55909">
    <property type="entry name" value="Pentein"/>
    <property type="match status" value="1"/>
</dbReference>
<evidence type="ECO:0000256" key="2">
    <source>
        <dbReference type="ARBA" id="ARBA00022917"/>
    </source>
</evidence>
<dbReference type="Gene3D" id="3.75.10.10">
    <property type="entry name" value="L-arginine/glycine Amidinotransferase, Chain A"/>
    <property type="match status" value="2"/>
</dbReference>